<dbReference type="Gene3D" id="3.30.70.2520">
    <property type="match status" value="1"/>
</dbReference>
<dbReference type="EMBL" id="CADCUV010000034">
    <property type="protein sequence ID" value="CAA9392826.1"/>
    <property type="molecule type" value="Genomic_DNA"/>
</dbReference>
<dbReference type="AlphaFoldDB" id="A0A6J4NMR4"/>
<dbReference type="Pfam" id="PF01565">
    <property type="entry name" value="FAD_binding_4"/>
    <property type="match status" value="1"/>
</dbReference>
<dbReference type="InterPro" id="IPR016171">
    <property type="entry name" value="Vanillyl_alc_oxidase_C-sub2"/>
</dbReference>
<dbReference type="InterPro" id="IPR010031">
    <property type="entry name" value="FAD_lactone_oxidase-like"/>
</dbReference>
<dbReference type="InterPro" id="IPR006094">
    <property type="entry name" value="Oxid_FAD_bind_N"/>
</dbReference>
<organism evidence="3">
    <name type="scientific">uncultured Rubrobacteraceae bacterium</name>
    <dbReference type="NCBI Taxonomy" id="349277"/>
    <lineage>
        <taxon>Bacteria</taxon>
        <taxon>Bacillati</taxon>
        <taxon>Actinomycetota</taxon>
        <taxon>Rubrobacteria</taxon>
        <taxon>Rubrobacterales</taxon>
        <taxon>Rubrobacteraceae</taxon>
        <taxon>environmental samples</taxon>
    </lineage>
</organism>
<evidence type="ECO:0000313" key="3">
    <source>
        <dbReference type="EMBL" id="CAA9392826.1"/>
    </source>
</evidence>
<name>A0A6J4NMR4_9ACTN</name>
<dbReference type="GO" id="GO:0071949">
    <property type="term" value="F:FAD binding"/>
    <property type="evidence" value="ECO:0007669"/>
    <property type="project" value="InterPro"/>
</dbReference>
<dbReference type="InterPro" id="IPR007173">
    <property type="entry name" value="ALO_C"/>
</dbReference>
<proteinExistence type="predicted"/>
<dbReference type="SUPFAM" id="SSF56176">
    <property type="entry name" value="FAD-binding/transporter-associated domain-like"/>
    <property type="match status" value="1"/>
</dbReference>
<dbReference type="InterPro" id="IPR016169">
    <property type="entry name" value="FAD-bd_PCMH_sub2"/>
</dbReference>
<feature type="domain" description="FAD-binding PCMH-type" evidence="2">
    <location>
        <begin position="46"/>
        <end position="216"/>
    </location>
</feature>
<dbReference type="PIRSF" id="PIRSF000136">
    <property type="entry name" value="LGO_GLO"/>
    <property type="match status" value="1"/>
</dbReference>
<dbReference type="PANTHER" id="PTHR43762">
    <property type="entry name" value="L-GULONOLACTONE OXIDASE"/>
    <property type="match status" value="1"/>
</dbReference>
<dbReference type="PANTHER" id="PTHR43762:SF1">
    <property type="entry name" value="D-ARABINONO-1,4-LACTONE OXIDASE"/>
    <property type="match status" value="1"/>
</dbReference>
<dbReference type="GO" id="GO:0016020">
    <property type="term" value="C:membrane"/>
    <property type="evidence" value="ECO:0007669"/>
    <property type="project" value="InterPro"/>
</dbReference>
<dbReference type="GO" id="GO:0003885">
    <property type="term" value="F:D-arabinono-1,4-lactone oxidase activity"/>
    <property type="evidence" value="ECO:0007669"/>
    <property type="project" value="InterPro"/>
</dbReference>
<gene>
    <name evidence="3" type="ORF">AVDCRST_MAG22-716</name>
</gene>
<evidence type="ECO:0000256" key="1">
    <source>
        <dbReference type="ARBA" id="ARBA00023002"/>
    </source>
</evidence>
<protein>
    <recommendedName>
        <fullName evidence="2">FAD-binding PCMH-type domain-containing protein</fullName>
    </recommendedName>
</protein>
<dbReference type="Gene3D" id="3.30.465.10">
    <property type="match status" value="1"/>
</dbReference>
<dbReference type="Gene3D" id="3.30.43.10">
    <property type="entry name" value="Uridine Diphospho-n-acetylenolpyruvylglucosamine Reductase, domain 2"/>
    <property type="match status" value="1"/>
</dbReference>
<accession>A0A6J4NMR4</accession>
<dbReference type="Gene3D" id="1.10.45.10">
    <property type="entry name" value="Vanillyl-alcohol Oxidase, Chain A, domain 4"/>
    <property type="match status" value="1"/>
</dbReference>
<reference evidence="3" key="1">
    <citation type="submission" date="2020-02" db="EMBL/GenBank/DDBJ databases">
        <authorList>
            <person name="Meier V. D."/>
        </authorList>
    </citation>
    <scope>NUCLEOTIDE SEQUENCE</scope>
    <source>
        <strain evidence="3">AVDCRST_MAG22</strain>
    </source>
</reference>
<dbReference type="PROSITE" id="PS51387">
    <property type="entry name" value="FAD_PCMH"/>
    <property type="match status" value="1"/>
</dbReference>
<keyword evidence="1" id="KW-0560">Oxidoreductase</keyword>
<dbReference type="InterPro" id="IPR036318">
    <property type="entry name" value="FAD-bd_PCMH-like_sf"/>
</dbReference>
<dbReference type="InterPro" id="IPR016166">
    <property type="entry name" value="FAD-bd_PCMH"/>
</dbReference>
<sequence length="487" mass="54678">MKLFGYLRVGVFTTWNIILNAATVGRFVWLEGGVRRGVFTNWAKRFRHTPNIFALPTTEEEIVDLVRRSRSVRVFGSGHSFNPGVVSGETLVSMDEYSGLLWKDRAGGRMAVKGGTRVRDVVRLLFDEGLAFRALPSHDAQSIAGILSTDVHGTGNVLGTGKDWGFVSQSVVSLKLVDGKGDMHECGPADDLFKAAVGGLGAVGIVTEVVVEGVQRFDVEQRVRTMEVSFVKETLGRMLAENDHLSLYLFPFTDKCRVNTWNRTGKRRTRFGYLWGFFRTSVDALGAAWVGNLLAYSGLLRKVAPLVYGIESGSNLVLESNRAFNRTIYHLHQELEFTVPFEDTFEACEQFIELYERMYPSGLPYALFELRFTPEHDRTLIGAGRGRRSTWIDLVRDDSEGFEKYYAAAERLVRELGARPHLGKYCETFGKEDLERLHGDSFTKFLDPVARHDPDGKFANAFTRRLFGDRTLPASQTGSEERGVRVD</sequence>
<evidence type="ECO:0000259" key="2">
    <source>
        <dbReference type="PROSITE" id="PS51387"/>
    </source>
</evidence>
<dbReference type="InterPro" id="IPR016167">
    <property type="entry name" value="FAD-bd_PCMH_sub1"/>
</dbReference>
<dbReference type="Pfam" id="PF04030">
    <property type="entry name" value="ALO"/>
    <property type="match status" value="1"/>
</dbReference>